<feature type="domain" description="Reverse transcriptase" evidence="3">
    <location>
        <begin position="228"/>
        <end position="478"/>
    </location>
</feature>
<protein>
    <submittedName>
        <fullName evidence="4">Group II intron-encoded protein LtrA</fullName>
    </submittedName>
</protein>
<dbReference type="PANTHER" id="PTHR34047:SF8">
    <property type="entry name" value="PROTEIN YKFC"/>
    <property type="match status" value="1"/>
</dbReference>
<dbReference type="EMBL" id="CP036273">
    <property type="protein sequence ID" value="QDU18931.1"/>
    <property type="molecule type" value="Genomic_DNA"/>
</dbReference>
<feature type="compositionally biased region" description="Polar residues" evidence="2">
    <location>
        <begin position="147"/>
        <end position="162"/>
    </location>
</feature>
<evidence type="ECO:0000259" key="3">
    <source>
        <dbReference type="PROSITE" id="PS50878"/>
    </source>
</evidence>
<evidence type="ECO:0000313" key="4">
    <source>
        <dbReference type="EMBL" id="QDU18931.1"/>
    </source>
</evidence>
<evidence type="ECO:0000256" key="1">
    <source>
        <dbReference type="ARBA" id="ARBA00034120"/>
    </source>
</evidence>
<reference evidence="4 5" key="1">
    <citation type="submission" date="2019-02" db="EMBL/GenBank/DDBJ databases">
        <title>Deep-cultivation of Planctomycetes and their phenomic and genomic characterization uncovers novel biology.</title>
        <authorList>
            <person name="Wiegand S."/>
            <person name="Jogler M."/>
            <person name="Boedeker C."/>
            <person name="Pinto D."/>
            <person name="Vollmers J."/>
            <person name="Rivas-Marin E."/>
            <person name="Kohn T."/>
            <person name="Peeters S.H."/>
            <person name="Heuer A."/>
            <person name="Rast P."/>
            <person name="Oberbeckmann S."/>
            <person name="Bunk B."/>
            <person name="Jeske O."/>
            <person name="Meyerdierks A."/>
            <person name="Storesund J.E."/>
            <person name="Kallscheuer N."/>
            <person name="Luecker S."/>
            <person name="Lage O.M."/>
            <person name="Pohl T."/>
            <person name="Merkel B.J."/>
            <person name="Hornburger P."/>
            <person name="Mueller R.-W."/>
            <person name="Bruemmer F."/>
            <person name="Labrenz M."/>
            <person name="Spormann A.M."/>
            <person name="Op den Camp H."/>
            <person name="Overmann J."/>
            <person name="Amann R."/>
            <person name="Jetten M.S.M."/>
            <person name="Mascher T."/>
            <person name="Medema M.H."/>
            <person name="Devos D.P."/>
            <person name="Kaster A.-K."/>
            <person name="Ovreas L."/>
            <person name="Rohde M."/>
            <person name="Galperin M.Y."/>
            <person name="Jogler C."/>
        </authorList>
    </citation>
    <scope>NUCLEOTIDE SEQUENCE [LARGE SCALE GENOMIC DNA]</scope>
    <source>
        <strain evidence="4 5">ETA_A1</strain>
    </source>
</reference>
<dbReference type="NCBIfam" id="TIGR04416">
    <property type="entry name" value="group_II_RT_mat"/>
    <property type="match status" value="1"/>
</dbReference>
<dbReference type="PANTHER" id="PTHR34047">
    <property type="entry name" value="NUCLEAR INTRON MATURASE 1, MITOCHONDRIAL-RELATED"/>
    <property type="match status" value="1"/>
</dbReference>
<comment type="similarity">
    <text evidence="1">Belongs to the bacterial reverse transcriptase family.</text>
</comment>
<dbReference type="InterPro" id="IPR030931">
    <property type="entry name" value="Group_II_RT_mat"/>
</dbReference>
<feature type="region of interest" description="Disordered" evidence="2">
    <location>
        <begin position="1"/>
        <end position="167"/>
    </location>
</feature>
<dbReference type="Gene3D" id="3.30.70.270">
    <property type="match status" value="1"/>
</dbReference>
<keyword evidence="5" id="KW-1185">Reference proteome</keyword>
<dbReference type="KEGG" id="uli:ETAA1_08290"/>
<proteinExistence type="inferred from homology"/>
<feature type="compositionally biased region" description="Polar residues" evidence="2">
    <location>
        <begin position="70"/>
        <end position="84"/>
    </location>
</feature>
<evidence type="ECO:0000313" key="5">
    <source>
        <dbReference type="Proteomes" id="UP000319576"/>
    </source>
</evidence>
<evidence type="ECO:0000256" key="2">
    <source>
        <dbReference type="SAM" id="MobiDB-lite"/>
    </source>
</evidence>
<dbReference type="CDD" id="cd01651">
    <property type="entry name" value="RT_G2_intron"/>
    <property type="match status" value="1"/>
</dbReference>
<name>A0A517XN46_9BACT</name>
<accession>A0A517XN46</accession>
<sequence length="603" mass="67812">MEESHGEGPASHPDPESCVDGRKAVGEALTGAHAGQPSSCEIRSSGVPTPLAEAEGHTDGDVTGEPLSDPAQSETLYTRGNSSHGNREIPAPPASGIAGRPEKATSRTSGAHGVGKSEGGVVPKNSSNKGGLVPPAETGEGRPPAEGNTTSETASRTQSRGLASTDLGRVREVARKDKKARFTALLHHITIPLLFESFFALKRGAAPGIDGVTWERYEADLEDRVVDLHRRVHAGTYRALPSRRVFIPKADGRMRPLGVAALEDKVVQQAVAKVLGAIWEVDFLGLSYGFRPGRGPHDALDALWVGLMRKKVNWVIDADIQGFFDAVSHEWLWKFVEHRVADRRMLRLIRKWLRVGVSEDGQWSKTEVGTPQGSVISPFLANVYLHYVLDLWVNQWRKRNAKGDVLIVRYADDFVLGFQHRHEAEQFLGELRERLETFGLRLHPEKTRLIEFSRLAAWRRWERGEGRRESFDFLGFTHRWVRKHGKEGFIVRRTTAKKRLRAKLTEVGETLRKHRHAPLGRQGQWLGRVVRGYFAYHAVPGNMASLAAFREQAVRHWLQALRRRGQKGRMNWERFRPLIAFFVPRPKIQHPYPNVRFDAKHPR</sequence>
<organism evidence="4 5">
    <name type="scientific">Urbifossiella limnaea</name>
    <dbReference type="NCBI Taxonomy" id="2528023"/>
    <lineage>
        <taxon>Bacteria</taxon>
        <taxon>Pseudomonadati</taxon>
        <taxon>Planctomycetota</taxon>
        <taxon>Planctomycetia</taxon>
        <taxon>Gemmatales</taxon>
        <taxon>Gemmataceae</taxon>
        <taxon>Urbifossiella</taxon>
    </lineage>
</organism>
<dbReference type="InterPro" id="IPR043128">
    <property type="entry name" value="Rev_trsase/Diguanyl_cyclase"/>
</dbReference>
<dbReference type="Proteomes" id="UP000319576">
    <property type="component" value="Chromosome"/>
</dbReference>
<feature type="compositionally biased region" description="Basic and acidic residues" evidence="2">
    <location>
        <begin position="13"/>
        <end position="25"/>
    </location>
</feature>
<gene>
    <name evidence="4" type="primary">ltrA_1</name>
    <name evidence="4" type="ORF">ETAA1_08290</name>
</gene>
<dbReference type="InterPro" id="IPR000477">
    <property type="entry name" value="RT_dom"/>
</dbReference>
<dbReference type="InterPro" id="IPR043502">
    <property type="entry name" value="DNA/RNA_pol_sf"/>
</dbReference>
<dbReference type="AlphaFoldDB" id="A0A517XN46"/>
<dbReference type="OrthoDB" id="258234at2"/>
<dbReference type="InterPro" id="IPR051083">
    <property type="entry name" value="GrpII_Intron_Splice-Mob/Def"/>
</dbReference>
<dbReference type="Pfam" id="PF00078">
    <property type="entry name" value="RVT_1"/>
    <property type="match status" value="1"/>
</dbReference>
<dbReference type="PROSITE" id="PS50878">
    <property type="entry name" value="RT_POL"/>
    <property type="match status" value="1"/>
</dbReference>
<dbReference type="SUPFAM" id="SSF56672">
    <property type="entry name" value="DNA/RNA polymerases"/>
    <property type="match status" value="1"/>
</dbReference>